<dbReference type="EMBL" id="JAUTXU010000180">
    <property type="protein sequence ID" value="KAK3700769.1"/>
    <property type="molecule type" value="Genomic_DNA"/>
</dbReference>
<organism evidence="1 2">
    <name type="scientific">Vermiconidia calcicola</name>
    <dbReference type="NCBI Taxonomy" id="1690605"/>
    <lineage>
        <taxon>Eukaryota</taxon>
        <taxon>Fungi</taxon>
        <taxon>Dikarya</taxon>
        <taxon>Ascomycota</taxon>
        <taxon>Pezizomycotina</taxon>
        <taxon>Dothideomycetes</taxon>
        <taxon>Dothideomycetidae</taxon>
        <taxon>Mycosphaerellales</taxon>
        <taxon>Extremaceae</taxon>
        <taxon>Vermiconidia</taxon>
    </lineage>
</organism>
<name>A0ACC3MPV6_9PEZI</name>
<comment type="caution">
    <text evidence="1">The sequence shown here is derived from an EMBL/GenBank/DDBJ whole genome shotgun (WGS) entry which is preliminary data.</text>
</comment>
<dbReference type="Proteomes" id="UP001281147">
    <property type="component" value="Unassembled WGS sequence"/>
</dbReference>
<gene>
    <name evidence="1" type="ORF">LTR37_015741</name>
</gene>
<reference evidence="1" key="1">
    <citation type="submission" date="2023-07" db="EMBL/GenBank/DDBJ databases">
        <title>Black Yeasts Isolated from many extreme environments.</title>
        <authorList>
            <person name="Coleine C."/>
            <person name="Stajich J.E."/>
            <person name="Selbmann L."/>
        </authorList>
    </citation>
    <scope>NUCLEOTIDE SEQUENCE</scope>
    <source>
        <strain evidence="1">CCFEE 5714</strain>
    </source>
</reference>
<keyword evidence="2" id="KW-1185">Reference proteome</keyword>
<sequence length="559" mass="62234">MEVYDKEAVSPGYWFVAPYEEVAQKDASPAWNAPHIYDNNGDLIWSGAPMFNGFSTFDFRVVNVLGKPMISLIIPHDDNAVILDETYNVYKKISPGPDRLEIGMTSLDIHEFMTSDNGTKALYLTRNRRDATKENSKVIGYDGNCFAVYSGFSEMDIETGEVVMAWDAENHIGLDESVVTQVPVKKRCSRPGAPWDFLHGNSVDKFPNGDYLISGRRSSAIYKVSGTDGSIIWRLGGKKSDFELPVEFSGQHSAKVVSYNDTHTLISLLDNAYGPGDPQITNEASRGLLLALDTTSMVVELVTEYKHPDGPDHYATGQGNMQMLPNGHAWICFTELALHTEYDVNGTLIMRAEFEAKVRNYRSWKLPWVGQPSQPPDVYSGAVVNEGTTHTVVYMSWNGATEVSEWHVYATNARGKKRRLIATTPRRGFETSVWAREFANHVLVEAVDADGKKLGESRVFATVLPPLDPGVPWLEWAMSNSLITFFGGILVCVFAASVAYGAWFSIQRAPFSRWRKSKEVYEPVSKADRENVDFEDVDISSEDAWESPQSGLLGEKDGV</sequence>
<proteinExistence type="predicted"/>
<accession>A0ACC3MPV6</accession>
<protein>
    <submittedName>
        <fullName evidence="1">Uncharacterized protein</fullName>
    </submittedName>
</protein>
<evidence type="ECO:0000313" key="1">
    <source>
        <dbReference type="EMBL" id="KAK3700769.1"/>
    </source>
</evidence>
<evidence type="ECO:0000313" key="2">
    <source>
        <dbReference type="Proteomes" id="UP001281147"/>
    </source>
</evidence>